<comment type="pathway">
    <text evidence="13">Purine metabolism; IMP biosynthesis via de novo pathway; 5-amino-1-(5-phospho-D-ribosyl)imidazole-4-carboxylate from 5-amino-1-(5-phospho-D-ribosyl)imidazole (N5-CAIR route): step 2/2.</text>
</comment>
<evidence type="ECO:0000256" key="3">
    <source>
        <dbReference type="ARBA" id="ARBA00005174"/>
    </source>
</evidence>
<dbReference type="UniPathway" id="UPA00074">
    <property type="reaction ID" value="UER00125"/>
</dbReference>
<keyword evidence="13" id="KW-0413">Isomerase</keyword>
<comment type="similarity">
    <text evidence="13">Belongs to the AIR carboxylase family. Class I subfamily.</text>
</comment>
<dbReference type="SUPFAM" id="SSF56059">
    <property type="entry name" value="Glutathione synthetase ATP-binding domain-like"/>
    <property type="match status" value="1"/>
</dbReference>
<dbReference type="AlphaFoldDB" id="A0A7C1ZEA3"/>
<evidence type="ECO:0000256" key="12">
    <source>
        <dbReference type="HAMAP-Rule" id="MF_00138"/>
    </source>
</evidence>
<sequence length="580" mass="62056">MKVLVIGSGGREHTLVWKIKQSTLVKEVFCAPGNGGISKLATCVPIKANDLKSLADFVEKEGIDLTVVGPEEPLVLGIVNEFEKRGLRIFGPNQKAAQIEGSKVFAKELMQKYNIPTAEFAIFSDPKLAKDYVQEKGAPIVIKADGLAAGKGVIPARTIEQALEAIDLIMVKKVFGQAGEKIVIEEFLDGEEASFLVFSDGENVLALPSSQDHKPIYDDDKGPNTGGMGAYSPAPIVTRGVEKHIMQDIIYPAIQGLAKEGSPYKGVLYAGLMIKNGQPKLLEFNCRFGDPEAQPLLMRLKTDLVEILNAVVDGNLKNQTLKIDPRPSVCVVMASGGYPGSYEKGKVISGLGVAENMENVMVFHAGTSFKDGNFYTAGGRVLGVTALGKTLPDAISTAYEAIKSISWEGVYYRKDIGFKALRHLGRFVGIVIGSTSDKKIMLEAKNTLRELFIPCEMTLASAHRSPERVINYAKTAKEKGIKVIIAGAGYAAHLAGVIAAHTTLPVIAVPLATSPLNGMDALFSSVQMPSGVPVAVVGINGAKNAALLAAQILALNDKSLAKALENMKKQMALEIEKIEL</sequence>
<keyword evidence="6 14" id="KW-0547">Nucleotide-binding</keyword>
<dbReference type="Gene3D" id="3.30.1490.20">
    <property type="entry name" value="ATP-grasp fold, A domain"/>
    <property type="match status" value="1"/>
</dbReference>
<dbReference type="SUPFAM" id="SSF52255">
    <property type="entry name" value="N5-CAIR mutase (phosphoribosylaminoimidazole carboxylase, PurE)"/>
    <property type="match status" value="1"/>
</dbReference>
<dbReference type="Pfam" id="PF00731">
    <property type="entry name" value="AIRC"/>
    <property type="match status" value="1"/>
</dbReference>
<dbReference type="InterPro" id="IPR013815">
    <property type="entry name" value="ATP_grasp_subdomain_1"/>
</dbReference>
<evidence type="ECO:0000256" key="5">
    <source>
        <dbReference type="ARBA" id="ARBA00022723"/>
    </source>
</evidence>
<dbReference type="PROSITE" id="PS00184">
    <property type="entry name" value="GARS"/>
    <property type="match status" value="1"/>
</dbReference>
<evidence type="ECO:0000256" key="1">
    <source>
        <dbReference type="ARBA" id="ARBA00001936"/>
    </source>
</evidence>
<name>A0A7C1ZEA3_DESA2</name>
<comment type="cofactor">
    <cofactor evidence="2">
        <name>Mg(2+)</name>
        <dbReference type="ChEBI" id="CHEBI:18420"/>
    </cofactor>
</comment>
<dbReference type="GO" id="GO:0006189">
    <property type="term" value="P:'de novo' IMP biosynthetic process"/>
    <property type="evidence" value="ECO:0007669"/>
    <property type="project" value="UniProtKB-UniRule"/>
</dbReference>
<evidence type="ECO:0000256" key="9">
    <source>
        <dbReference type="ARBA" id="ARBA00022842"/>
    </source>
</evidence>
<dbReference type="EMBL" id="DRIH01000064">
    <property type="protein sequence ID" value="HEC67590.1"/>
    <property type="molecule type" value="Genomic_DNA"/>
</dbReference>
<evidence type="ECO:0000256" key="14">
    <source>
        <dbReference type="PROSITE-ProRule" id="PRU00409"/>
    </source>
</evidence>
<comment type="pathway">
    <text evidence="3 12">Purine metabolism; IMP biosynthesis via de novo pathway; N(1)-(5-phospho-D-ribosyl)glycinamide from 5-phospho-alpha-D-ribose 1-diphosphate: step 2/2.</text>
</comment>
<comment type="cofactor">
    <cofactor evidence="1">
        <name>Mn(2+)</name>
        <dbReference type="ChEBI" id="CHEBI:29035"/>
    </cofactor>
</comment>
<dbReference type="GO" id="GO:0034023">
    <property type="term" value="F:5-(carboxyamino)imidazole ribonucleotide mutase activity"/>
    <property type="evidence" value="ECO:0007669"/>
    <property type="project" value="UniProtKB-UniRule"/>
</dbReference>
<comment type="catalytic activity">
    <reaction evidence="13">
        <text>5-carboxyamino-1-(5-phospho-D-ribosyl)imidazole + H(+) = 5-amino-1-(5-phospho-D-ribosyl)imidazole-4-carboxylate</text>
        <dbReference type="Rhea" id="RHEA:13193"/>
        <dbReference type="ChEBI" id="CHEBI:15378"/>
        <dbReference type="ChEBI" id="CHEBI:58730"/>
        <dbReference type="ChEBI" id="CHEBI:77657"/>
        <dbReference type="EC" id="5.4.99.18"/>
    </reaction>
</comment>
<dbReference type="GO" id="GO:0005524">
    <property type="term" value="F:ATP binding"/>
    <property type="evidence" value="ECO:0007669"/>
    <property type="project" value="UniProtKB-UniRule"/>
</dbReference>
<dbReference type="Gene3D" id="3.40.50.20">
    <property type="match status" value="1"/>
</dbReference>
<dbReference type="PANTHER" id="PTHR43472">
    <property type="entry name" value="PHOSPHORIBOSYLAMINE--GLYCINE LIGASE"/>
    <property type="match status" value="1"/>
</dbReference>
<keyword evidence="4 12" id="KW-0436">Ligase</keyword>
<proteinExistence type="inferred from homology"/>
<feature type="binding site" evidence="13">
    <location>
        <position position="464"/>
    </location>
    <ligand>
        <name>substrate</name>
    </ligand>
</feature>
<gene>
    <name evidence="12 16" type="primary">purD</name>
    <name evidence="13" type="synonym">purE</name>
    <name evidence="16" type="ORF">ENI35_02065</name>
</gene>
<reference evidence="16" key="1">
    <citation type="journal article" date="2020" name="mSystems">
        <title>Genome- and Community-Level Interaction Insights into Carbon Utilization and Element Cycling Functions of Hydrothermarchaeota in Hydrothermal Sediment.</title>
        <authorList>
            <person name="Zhou Z."/>
            <person name="Liu Y."/>
            <person name="Xu W."/>
            <person name="Pan J."/>
            <person name="Luo Z.H."/>
            <person name="Li M."/>
        </authorList>
    </citation>
    <scope>NUCLEOTIDE SEQUENCE [LARGE SCALE GENOMIC DNA]</scope>
    <source>
        <strain evidence="16">HyVt-389</strain>
    </source>
</reference>
<dbReference type="InterPro" id="IPR020559">
    <property type="entry name" value="PRibGlycinamide_synth_CS"/>
</dbReference>
<dbReference type="FunFam" id="3.90.600.10:FF:000001">
    <property type="entry name" value="Trifunctional purine biosynthetic protein adenosine-3"/>
    <property type="match status" value="1"/>
</dbReference>
<dbReference type="InterPro" id="IPR016185">
    <property type="entry name" value="PreATP-grasp_dom_sf"/>
</dbReference>
<dbReference type="NCBIfam" id="TIGR00877">
    <property type="entry name" value="purD"/>
    <property type="match status" value="1"/>
</dbReference>
<evidence type="ECO:0000313" key="16">
    <source>
        <dbReference type="EMBL" id="HEC67590.1"/>
    </source>
</evidence>
<dbReference type="InterPro" id="IPR033747">
    <property type="entry name" value="PurE_ClassI"/>
</dbReference>
<dbReference type="PANTHER" id="PTHR43472:SF1">
    <property type="entry name" value="PHOSPHORIBOSYLAMINE--GLYCINE LIGASE, CHLOROPLASTIC"/>
    <property type="match status" value="1"/>
</dbReference>
<accession>A0A7C1ZEA3</accession>
<evidence type="ECO:0000256" key="4">
    <source>
        <dbReference type="ARBA" id="ARBA00022598"/>
    </source>
</evidence>
<protein>
    <recommendedName>
        <fullName evidence="12 13">Multifunctional fusion protein</fullName>
    </recommendedName>
    <domain>
        <recommendedName>
            <fullName evidence="12">Phosphoribosylamine--glycine ligase</fullName>
            <ecNumber evidence="12">6.3.4.13</ecNumber>
        </recommendedName>
        <alternativeName>
            <fullName evidence="12">GARS</fullName>
        </alternativeName>
        <alternativeName>
            <fullName evidence="12">Glycinamide ribonucleotide synthetase</fullName>
        </alternativeName>
        <alternativeName>
            <fullName evidence="12">Phosphoribosylglycinamide synthetase</fullName>
        </alternativeName>
    </domain>
    <domain>
        <recommendedName>
            <fullName evidence="13">N5-carboxyaminoimidazole ribonucleotide mutase</fullName>
            <shortName evidence="13">N5-CAIR mutase</shortName>
            <ecNumber evidence="13">5.4.99.18</ecNumber>
        </recommendedName>
        <alternativeName>
            <fullName evidence="13">5-(carboxyamino)imidazole ribonucleotide mutase</fullName>
        </alternativeName>
    </domain>
</protein>
<dbReference type="InterPro" id="IPR037123">
    <property type="entry name" value="PRibGlycinamide_synth_C_sf"/>
</dbReference>
<evidence type="ECO:0000256" key="10">
    <source>
        <dbReference type="ARBA" id="ARBA00023211"/>
    </source>
</evidence>
<evidence type="ECO:0000256" key="2">
    <source>
        <dbReference type="ARBA" id="ARBA00001946"/>
    </source>
</evidence>
<dbReference type="InterPro" id="IPR020562">
    <property type="entry name" value="PRibGlycinamide_synth_N"/>
</dbReference>
<dbReference type="EC" id="6.3.4.13" evidence="12"/>
<dbReference type="SMART" id="SM01209">
    <property type="entry name" value="GARS_A"/>
    <property type="match status" value="1"/>
</dbReference>
<keyword evidence="7 12" id="KW-0658">Purine biosynthesis</keyword>
<feature type="domain" description="ATP-grasp" evidence="15">
    <location>
        <begin position="107"/>
        <end position="313"/>
    </location>
</feature>
<dbReference type="NCBIfam" id="TIGR01162">
    <property type="entry name" value="purE"/>
    <property type="match status" value="1"/>
</dbReference>
<comment type="similarity">
    <text evidence="11 12">Belongs to the GARS family.</text>
</comment>
<comment type="function">
    <text evidence="13">Catalyzes the conversion of N5-carboxyaminoimidazole ribonucleotide (N5-CAIR) to 4-carboxy-5-aminoimidazole ribonucleotide (CAIR).</text>
</comment>
<dbReference type="GO" id="GO:0046872">
    <property type="term" value="F:metal ion binding"/>
    <property type="evidence" value="ECO:0007669"/>
    <property type="project" value="UniProtKB-KW"/>
</dbReference>
<keyword evidence="10" id="KW-0464">Manganese</keyword>
<keyword evidence="9" id="KW-0460">Magnesium</keyword>
<dbReference type="SUPFAM" id="SSF52440">
    <property type="entry name" value="PreATP-grasp domain"/>
    <property type="match status" value="1"/>
</dbReference>
<dbReference type="InterPro" id="IPR020561">
    <property type="entry name" value="PRibGlycinamid_synth_ATP-grasp"/>
</dbReference>
<evidence type="ECO:0000259" key="15">
    <source>
        <dbReference type="PROSITE" id="PS50975"/>
    </source>
</evidence>
<dbReference type="Gene3D" id="3.40.50.1970">
    <property type="match status" value="1"/>
</dbReference>
<dbReference type="SUPFAM" id="SSF51246">
    <property type="entry name" value="Rudiment single hybrid motif"/>
    <property type="match status" value="1"/>
</dbReference>
<dbReference type="InterPro" id="IPR000115">
    <property type="entry name" value="PRibGlycinamide_synth"/>
</dbReference>
<organism evidence="16">
    <name type="scientific">Desulfofervidus auxilii</name>
    <dbReference type="NCBI Taxonomy" id="1621989"/>
    <lineage>
        <taxon>Bacteria</taxon>
        <taxon>Pseudomonadati</taxon>
        <taxon>Thermodesulfobacteriota</taxon>
        <taxon>Candidatus Desulfofervidia</taxon>
        <taxon>Candidatus Desulfofervidales</taxon>
        <taxon>Candidatus Desulfofervidaceae</taxon>
        <taxon>Candidatus Desulfofervidus</taxon>
    </lineage>
</organism>
<dbReference type="Gene3D" id="3.30.470.20">
    <property type="entry name" value="ATP-grasp fold, B domain"/>
    <property type="match status" value="1"/>
</dbReference>
<dbReference type="HAMAP" id="MF_01929">
    <property type="entry name" value="PurE_classI"/>
    <property type="match status" value="1"/>
</dbReference>
<dbReference type="SMART" id="SM01001">
    <property type="entry name" value="AIRC"/>
    <property type="match status" value="1"/>
</dbReference>
<dbReference type="HAMAP" id="MF_00138">
    <property type="entry name" value="GARS"/>
    <property type="match status" value="1"/>
</dbReference>
<dbReference type="GO" id="GO:0004637">
    <property type="term" value="F:phosphoribosylamine-glycine ligase activity"/>
    <property type="evidence" value="ECO:0007669"/>
    <property type="project" value="UniProtKB-UniRule"/>
</dbReference>
<dbReference type="InterPro" id="IPR011054">
    <property type="entry name" value="Rudment_hybrid_motif"/>
</dbReference>
<dbReference type="Pfam" id="PF02843">
    <property type="entry name" value="GARS_C"/>
    <property type="match status" value="1"/>
</dbReference>
<feature type="binding site" evidence="13">
    <location>
        <position position="437"/>
    </location>
    <ligand>
        <name>substrate</name>
    </ligand>
</feature>
<dbReference type="SMART" id="SM01210">
    <property type="entry name" value="GARS_C"/>
    <property type="match status" value="1"/>
</dbReference>
<dbReference type="InterPro" id="IPR020560">
    <property type="entry name" value="PRibGlycinamide_synth_C-dom"/>
</dbReference>
<evidence type="ECO:0000256" key="8">
    <source>
        <dbReference type="ARBA" id="ARBA00022840"/>
    </source>
</evidence>
<dbReference type="Gene3D" id="3.90.600.10">
    <property type="entry name" value="Phosphoribosylglycinamide synthetase, C-terminal domain"/>
    <property type="match status" value="1"/>
</dbReference>
<dbReference type="EC" id="5.4.99.18" evidence="13"/>
<keyword evidence="5" id="KW-0479">Metal-binding</keyword>
<dbReference type="GO" id="GO:0009113">
    <property type="term" value="P:purine nucleobase biosynthetic process"/>
    <property type="evidence" value="ECO:0007669"/>
    <property type="project" value="InterPro"/>
</dbReference>
<dbReference type="InterPro" id="IPR000031">
    <property type="entry name" value="PurE_dom"/>
</dbReference>
<evidence type="ECO:0000256" key="11">
    <source>
        <dbReference type="ARBA" id="ARBA00038345"/>
    </source>
</evidence>
<evidence type="ECO:0000256" key="6">
    <source>
        <dbReference type="ARBA" id="ARBA00022741"/>
    </source>
</evidence>
<dbReference type="PROSITE" id="PS50975">
    <property type="entry name" value="ATP_GRASP"/>
    <property type="match status" value="1"/>
</dbReference>
<dbReference type="Proteomes" id="UP000885738">
    <property type="component" value="Unassembled WGS sequence"/>
</dbReference>
<dbReference type="FunFam" id="3.30.1490.20:FF:000006">
    <property type="entry name" value="phosphoribosylamine--glycine ligase, chloroplastic-like"/>
    <property type="match status" value="1"/>
</dbReference>
<evidence type="ECO:0000256" key="7">
    <source>
        <dbReference type="ARBA" id="ARBA00022755"/>
    </source>
</evidence>
<dbReference type="FunFam" id="3.40.50.20:FF:000006">
    <property type="entry name" value="Phosphoribosylamine--glycine ligase, chloroplastic"/>
    <property type="match status" value="1"/>
</dbReference>
<dbReference type="InterPro" id="IPR011761">
    <property type="entry name" value="ATP-grasp"/>
</dbReference>
<dbReference type="FunFam" id="3.30.470.20:FF:000031">
    <property type="entry name" value="Phosphoribosylamine--glycine ligase"/>
    <property type="match status" value="1"/>
</dbReference>
<feature type="binding site" evidence="13">
    <location>
        <position position="434"/>
    </location>
    <ligand>
        <name>substrate</name>
    </ligand>
</feature>
<evidence type="ECO:0000256" key="13">
    <source>
        <dbReference type="HAMAP-Rule" id="MF_01929"/>
    </source>
</evidence>
<comment type="catalytic activity">
    <reaction evidence="12">
        <text>5-phospho-beta-D-ribosylamine + glycine + ATP = N(1)-(5-phospho-beta-D-ribosyl)glycinamide + ADP + phosphate + H(+)</text>
        <dbReference type="Rhea" id="RHEA:17453"/>
        <dbReference type="ChEBI" id="CHEBI:15378"/>
        <dbReference type="ChEBI" id="CHEBI:30616"/>
        <dbReference type="ChEBI" id="CHEBI:43474"/>
        <dbReference type="ChEBI" id="CHEBI:57305"/>
        <dbReference type="ChEBI" id="CHEBI:58681"/>
        <dbReference type="ChEBI" id="CHEBI:143788"/>
        <dbReference type="ChEBI" id="CHEBI:456216"/>
        <dbReference type="EC" id="6.3.4.13"/>
    </reaction>
</comment>
<dbReference type="Pfam" id="PF02844">
    <property type="entry name" value="GARS_N"/>
    <property type="match status" value="1"/>
</dbReference>
<comment type="caution">
    <text evidence="16">The sequence shown here is derived from an EMBL/GenBank/DDBJ whole genome shotgun (WGS) entry which is preliminary data.</text>
</comment>
<dbReference type="Pfam" id="PF01071">
    <property type="entry name" value="GARS_A"/>
    <property type="match status" value="1"/>
</dbReference>
<keyword evidence="8 14" id="KW-0067">ATP-binding</keyword>